<evidence type="ECO:0000313" key="3">
    <source>
        <dbReference type="Proteomes" id="UP000270094"/>
    </source>
</evidence>
<dbReference type="Proteomes" id="UP000270094">
    <property type="component" value="Unassembled WGS sequence"/>
</dbReference>
<gene>
    <name evidence="2" type="ORF">SVUK_LOCUS16204</name>
</gene>
<name>A0A3P7JD18_STRVU</name>
<keyword evidence="1" id="KW-1133">Transmembrane helix</keyword>
<protein>
    <submittedName>
        <fullName evidence="2">Uncharacterized protein</fullName>
    </submittedName>
</protein>
<sequence>MGYTLVLELYFLLIYILGKRERKVAVPLFGVWAIDHKKSTGMLVFGIIGIVYGLYISFRIVLLINLYFGKKGEEAIISAYFGVLQHKSKISLSAAITYTVVFTIAVIHLTLSLVVSVLSIKYYHHCKPELPSERLILRASNEEVDEAAKDPVHL</sequence>
<accession>A0A3P7JD18</accession>
<evidence type="ECO:0000313" key="2">
    <source>
        <dbReference type="EMBL" id="VDM81206.1"/>
    </source>
</evidence>
<feature type="transmembrane region" description="Helical" evidence="1">
    <location>
        <begin position="42"/>
        <end position="69"/>
    </location>
</feature>
<organism evidence="2 3">
    <name type="scientific">Strongylus vulgaris</name>
    <name type="common">Blood worm</name>
    <dbReference type="NCBI Taxonomy" id="40348"/>
    <lineage>
        <taxon>Eukaryota</taxon>
        <taxon>Metazoa</taxon>
        <taxon>Ecdysozoa</taxon>
        <taxon>Nematoda</taxon>
        <taxon>Chromadorea</taxon>
        <taxon>Rhabditida</taxon>
        <taxon>Rhabditina</taxon>
        <taxon>Rhabditomorpha</taxon>
        <taxon>Strongyloidea</taxon>
        <taxon>Strongylidae</taxon>
        <taxon>Strongylus</taxon>
    </lineage>
</organism>
<keyword evidence="3" id="KW-1185">Reference proteome</keyword>
<feature type="transmembrane region" description="Helical" evidence="1">
    <location>
        <begin position="90"/>
        <end position="118"/>
    </location>
</feature>
<dbReference type="OrthoDB" id="10637379at2759"/>
<reference evidence="2 3" key="1">
    <citation type="submission" date="2018-11" db="EMBL/GenBank/DDBJ databases">
        <authorList>
            <consortium name="Pathogen Informatics"/>
        </authorList>
    </citation>
    <scope>NUCLEOTIDE SEQUENCE [LARGE SCALE GENOMIC DNA]</scope>
</reference>
<dbReference type="EMBL" id="UYYB01111812">
    <property type="protein sequence ID" value="VDM81206.1"/>
    <property type="molecule type" value="Genomic_DNA"/>
</dbReference>
<keyword evidence="1" id="KW-0472">Membrane</keyword>
<keyword evidence="1" id="KW-0812">Transmembrane</keyword>
<dbReference type="AlphaFoldDB" id="A0A3P7JD18"/>
<proteinExistence type="predicted"/>
<evidence type="ECO:0000256" key="1">
    <source>
        <dbReference type="SAM" id="Phobius"/>
    </source>
</evidence>